<dbReference type="EMBL" id="RYYV01000006">
    <property type="protein sequence ID" value="RUL76179.1"/>
    <property type="molecule type" value="Genomic_DNA"/>
</dbReference>
<evidence type="ECO:0000313" key="1">
    <source>
        <dbReference type="EMBL" id="RUL76179.1"/>
    </source>
</evidence>
<dbReference type="Proteomes" id="UP000274358">
    <property type="component" value="Unassembled WGS sequence"/>
</dbReference>
<dbReference type="RefSeq" id="WP_126684742.1">
    <property type="nucleotide sequence ID" value="NZ_RYYV01000006.1"/>
</dbReference>
<sequence length="165" mass="17941">MPDLKTALDAAYNMPDSLQSCSNFVWHVIQAYVPDQPYMVANDLVKFLARSSDWEMIDANDSRGMAALAKAGALVVGGREDPPNGHVLVVYPGDVKESGGYAYSGSDGKTQVMRSHGLYARAMSRSLGSWPGAKSDGDKTVWDAWAGPKFGKVRFWVLKSTKPPK</sequence>
<gene>
    <name evidence="1" type="ORF">EKH80_10775</name>
</gene>
<proteinExistence type="predicted"/>
<dbReference type="Gene3D" id="3.90.1720.10">
    <property type="entry name" value="endopeptidase domain like (from Nostoc punctiforme)"/>
    <property type="match status" value="1"/>
</dbReference>
<evidence type="ECO:0000313" key="2">
    <source>
        <dbReference type="Proteomes" id="UP000274358"/>
    </source>
</evidence>
<organism evidence="1 2">
    <name type="scientific">Dyella choica</name>
    <dbReference type="NCBI Taxonomy" id="1927959"/>
    <lineage>
        <taxon>Bacteria</taxon>
        <taxon>Pseudomonadati</taxon>
        <taxon>Pseudomonadota</taxon>
        <taxon>Gammaproteobacteria</taxon>
        <taxon>Lysobacterales</taxon>
        <taxon>Rhodanobacteraceae</taxon>
        <taxon>Dyella</taxon>
    </lineage>
</organism>
<keyword evidence="2" id="KW-1185">Reference proteome</keyword>
<dbReference type="AlphaFoldDB" id="A0A432M6L7"/>
<protein>
    <recommendedName>
        <fullName evidence="3">CHAP domain-containing protein</fullName>
    </recommendedName>
</protein>
<name>A0A432M6L7_9GAMM</name>
<accession>A0A432M6L7</accession>
<comment type="caution">
    <text evidence="1">The sequence shown here is derived from an EMBL/GenBank/DDBJ whole genome shotgun (WGS) entry which is preliminary data.</text>
</comment>
<dbReference type="OrthoDB" id="8808477at2"/>
<evidence type="ECO:0008006" key="3">
    <source>
        <dbReference type="Google" id="ProtNLM"/>
    </source>
</evidence>
<reference evidence="1 2" key="1">
    <citation type="submission" date="2018-12" db="EMBL/GenBank/DDBJ databases">
        <title>Dyella dinghuensis sp. nov. DHOA06 and Dyella choica sp. nov. 4M-K27, isolated from forest soil.</title>
        <authorList>
            <person name="Qiu L.-H."/>
            <person name="Gao Z.-H."/>
        </authorList>
    </citation>
    <scope>NUCLEOTIDE SEQUENCE [LARGE SCALE GENOMIC DNA]</scope>
    <source>
        <strain evidence="1 2">4M-K27</strain>
    </source>
</reference>